<dbReference type="RefSeq" id="WP_200350029.1">
    <property type="nucleotide sequence ID" value="NZ_JAENIK010000005.1"/>
</dbReference>
<comment type="caution">
    <text evidence="2">The sequence shown here is derived from an EMBL/GenBank/DDBJ whole genome shotgun (WGS) entry which is preliminary data.</text>
</comment>
<feature type="signal peptide" evidence="1">
    <location>
        <begin position="1"/>
        <end position="22"/>
    </location>
</feature>
<evidence type="ECO:0000313" key="6">
    <source>
        <dbReference type="Proteomes" id="UP000600139"/>
    </source>
</evidence>
<name>A0A934R4K0_9BACT</name>
<feature type="chain" id="PRO_5038324866" evidence="1">
    <location>
        <begin position="23"/>
        <end position="151"/>
    </location>
</feature>
<dbReference type="EMBL" id="JAENIK010000009">
    <property type="protein sequence ID" value="MBK1815802.1"/>
    <property type="molecule type" value="Genomic_DNA"/>
</dbReference>
<dbReference type="EMBL" id="JAENIK010000010">
    <property type="protein sequence ID" value="MBK1815883.1"/>
    <property type="molecule type" value="Genomic_DNA"/>
</dbReference>
<proteinExistence type="predicted"/>
<protein>
    <submittedName>
        <fullName evidence="2">Uncharacterized protein</fullName>
    </submittedName>
</protein>
<evidence type="ECO:0000313" key="4">
    <source>
        <dbReference type="EMBL" id="MBK1815802.1"/>
    </source>
</evidence>
<evidence type="ECO:0000313" key="5">
    <source>
        <dbReference type="EMBL" id="MBK1815883.1"/>
    </source>
</evidence>
<evidence type="ECO:0000313" key="3">
    <source>
        <dbReference type="EMBL" id="MBK1815193.1"/>
    </source>
</evidence>
<organism evidence="2 6">
    <name type="scientific">Luteolibacter yonseiensis</name>
    <dbReference type="NCBI Taxonomy" id="1144680"/>
    <lineage>
        <taxon>Bacteria</taxon>
        <taxon>Pseudomonadati</taxon>
        <taxon>Verrucomicrobiota</taxon>
        <taxon>Verrucomicrobiia</taxon>
        <taxon>Verrucomicrobiales</taxon>
        <taxon>Verrucomicrobiaceae</taxon>
        <taxon>Luteolibacter</taxon>
    </lineage>
</organism>
<keyword evidence="1" id="KW-0732">Signal</keyword>
<evidence type="ECO:0000256" key="1">
    <source>
        <dbReference type="SAM" id="SignalP"/>
    </source>
</evidence>
<sequence>MKIITLIRLALCALLITATAHAAPAGKRFGGFAAKQTFTLTIEDRQSFETQGSETVASFRIPAGIPRFNVGQTVKFTIGRKGELKGPGFSLPLDQDNSDYNQYSSASTAKNPAQNTALLTKTSAGTTQQIVIYFRDDTTTGTSNTVTYLLK</sequence>
<dbReference type="Proteomes" id="UP000600139">
    <property type="component" value="Unassembled WGS sequence"/>
</dbReference>
<gene>
    <name evidence="2" type="ORF">JIN84_05520</name>
    <name evidence="3" type="ORF">JIN84_06190</name>
    <name evidence="4" type="ORF">JIN84_09245</name>
    <name evidence="5" type="ORF">JIN84_09655</name>
</gene>
<dbReference type="EMBL" id="JAENIK010000006">
    <property type="protein sequence ID" value="MBK1815193.1"/>
    <property type="molecule type" value="Genomic_DNA"/>
</dbReference>
<reference evidence="2" key="1">
    <citation type="submission" date="2021-01" db="EMBL/GenBank/DDBJ databases">
        <title>Modified the classification status of verrucomicrobia.</title>
        <authorList>
            <person name="Feng X."/>
        </authorList>
    </citation>
    <scope>NUCLEOTIDE SEQUENCE</scope>
    <source>
        <strain evidence="2">JCM 18052</strain>
    </source>
</reference>
<accession>A0A934R4K0</accession>
<evidence type="ECO:0000313" key="2">
    <source>
        <dbReference type="EMBL" id="MBK1815059.1"/>
    </source>
</evidence>
<keyword evidence="6" id="KW-1185">Reference proteome</keyword>
<dbReference type="AlphaFoldDB" id="A0A934R4K0"/>
<dbReference type="EMBL" id="JAENIK010000005">
    <property type="protein sequence ID" value="MBK1815059.1"/>
    <property type="molecule type" value="Genomic_DNA"/>
</dbReference>